<feature type="region of interest" description="Disordered" evidence="1">
    <location>
        <begin position="1"/>
        <end position="22"/>
    </location>
</feature>
<proteinExistence type="predicted"/>
<feature type="region of interest" description="Disordered" evidence="1">
    <location>
        <begin position="42"/>
        <end position="97"/>
    </location>
</feature>
<evidence type="ECO:0000313" key="2">
    <source>
        <dbReference type="EMBL" id="KAL1545243.1"/>
    </source>
</evidence>
<reference evidence="2 3" key="1">
    <citation type="submission" date="2024-06" db="EMBL/GenBank/DDBJ databases">
        <title>A chromosome level genome sequence of Diviner's sage (Salvia divinorum).</title>
        <authorList>
            <person name="Ford S.A."/>
            <person name="Ro D.-K."/>
            <person name="Ness R.W."/>
            <person name="Phillips M.A."/>
        </authorList>
    </citation>
    <scope>NUCLEOTIDE SEQUENCE [LARGE SCALE GENOMIC DNA]</scope>
    <source>
        <strain evidence="2">SAF-2024a</strain>
        <tissue evidence="2">Leaf</tissue>
    </source>
</reference>
<accession>A0ABD1GQC2</accession>
<protein>
    <submittedName>
        <fullName evidence="2">Uncharacterized protein</fullName>
    </submittedName>
</protein>
<evidence type="ECO:0000313" key="3">
    <source>
        <dbReference type="Proteomes" id="UP001567538"/>
    </source>
</evidence>
<dbReference type="Proteomes" id="UP001567538">
    <property type="component" value="Unassembled WGS sequence"/>
</dbReference>
<sequence>MKFLFSSSLTKSYQASSQIVHSHRSTKYILYTTTTEALFGFLPNPSKNQGKLPPSPQSAEKEAKSRIATNRHTKGRSKNHSSKSKQKWKKENRFGLT</sequence>
<feature type="compositionally biased region" description="Basic residues" evidence="1">
    <location>
        <begin position="69"/>
        <end position="88"/>
    </location>
</feature>
<keyword evidence="3" id="KW-1185">Reference proteome</keyword>
<comment type="caution">
    <text evidence="2">The sequence shown here is derived from an EMBL/GenBank/DDBJ whole genome shotgun (WGS) entry which is preliminary data.</text>
</comment>
<feature type="compositionally biased region" description="Polar residues" evidence="1">
    <location>
        <begin position="1"/>
        <end position="20"/>
    </location>
</feature>
<evidence type="ECO:0000256" key="1">
    <source>
        <dbReference type="SAM" id="MobiDB-lite"/>
    </source>
</evidence>
<dbReference type="EMBL" id="JBEAFC010000008">
    <property type="protein sequence ID" value="KAL1545243.1"/>
    <property type="molecule type" value="Genomic_DNA"/>
</dbReference>
<organism evidence="2 3">
    <name type="scientific">Salvia divinorum</name>
    <name type="common">Maria pastora</name>
    <name type="synonym">Diviner's sage</name>
    <dbReference type="NCBI Taxonomy" id="28513"/>
    <lineage>
        <taxon>Eukaryota</taxon>
        <taxon>Viridiplantae</taxon>
        <taxon>Streptophyta</taxon>
        <taxon>Embryophyta</taxon>
        <taxon>Tracheophyta</taxon>
        <taxon>Spermatophyta</taxon>
        <taxon>Magnoliopsida</taxon>
        <taxon>eudicotyledons</taxon>
        <taxon>Gunneridae</taxon>
        <taxon>Pentapetalae</taxon>
        <taxon>asterids</taxon>
        <taxon>lamiids</taxon>
        <taxon>Lamiales</taxon>
        <taxon>Lamiaceae</taxon>
        <taxon>Nepetoideae</taxon>
        <taxon>Mentheae</taxon>
        <taxon>Salviinae</taxon>
        <taxon>Salvia</taxon>
        <taxon>Salvia subgen. Calosphace</taxon>
    </lineage>
</organism>
<name>A0ABD1GQC2_SALDI</name>
<dbReference type="AlphaFoldDB" id="A0ABD1GQC2"/>
<gene>
    <name evidence="2" type="ORF">AAHA92_21990</name>
</gene>